<protein>
    <submittedName>
        <fullName evidence="12">Uncharacterized protein LOC105681238</fullName>
    </submittedName>
</protein>
<dbReference type="RefSeq" id="XP_033178692.1">
    <property type="nucleotide sequence ID" value="XM_033322801.1"/>
</dbReference>
<keyword evidence="2" id="KW-1003">Cell membrane</keyword>
<evidence type="ECO:0000256" key="6">
    <source>
        <dbReference type="ARBA" id="ARBA00022989"/>
    </source>
</evidence>
<evidence type="ECO:0000256" key="5">
    <source>
        <dbReference type="ARBA" id="ARBA00022725"/>
    </source>
</evidence>
<keyword evidence="8" id="KW-0675">Receptor</keyword>
<evidence type="ECO:0000313" key="12">
    <source>
        <dbReference type="RefSeq" id="XP_033178692.1"/>
    </source>
</evidence>
<dbReference type="Proteomes" id="UP000515180">
    <property type="component" value="Unplaced"/>
</dbReference>
<evidence type="ECO:0000256" key="8">
    <source>
        <dbReference type="ARBA" id="ARBA00023170"/>
    </source>
</evidence>
<keyword evidence="3" id="KW-0716">Sensory transduction</keyword>
<gene>
    <name evidence="12" type="primary">LOC105681238</name>
</gene>
<keyword evidence="5" id="KW-0552">Olfaction</keyword>
<keyword evidence="7 10" id="KW-0472">Membrane</keyword>
<dbReference type="InterPro" id="IPR004117">
    <property type="entry name" value="7tm6_olfct_rcpt"/>
</dbReference>
<evidence type="ECO:0000256" key="1">
    <source>
        <dbReference type="ARBA" id="ARBA00004651"/>
    </source>
</evidence>
<evidence type="ECO:0000256" key="4">
    <source>
        <dbReference type="ARBA" id="ARBA00022692"/>
    </source>
</evidence>
<dbReference type="PANTHER" id="PTHR21137">
    <property type="entry name" value="ODORANT RECEPTOR"/>
    <property type="match status" value="1"/>
</dbReference>
<dbReference type="GO" id="GO:0004984">
    <property type="term" value="F:olfactory receptor activity"/>
    <property type="evidence" value="ECO:0007669"/>
    <property type="project" value="InterPro"/>
</dbReference>
<proteinExistence type="predicted"/>
<evidence type="ECO:0000313" key="11">
    <source>
        <dbReference type="Proteomes" id="UP000515180"/>
    </source>
</evidence>
<keyword evidence="11" id="KW-1185">Reference proteome</keyword>
<dbReference type="GO" id="GO:0007165">
    <property type="term" value="P:signal transduction"/>
    <property type="evidence" value="ECO:0007669"/>
    <property type="project" value="UniProtKB-KW"/>
</dbReference>
<feature type="transmembrane region" description="Helical" evidence="10">
    <location>
        <begin position="205"/>
        <end position="229"/>
    </location>
</feature>
<comment type="subcellular location">
    <subcellularLocation>
        <location evidence="1">Cell membrane</location>
        <topology evidence="1">Multi-pass membrane protein</topology>
    </subcellularLocation>
</comment>
<keyword evidence="6 10" id="KW-1133">Transmembrane helix</keyword>
<organism evidence="11 12">
    <name type="scientific">Bombus impatiens</name>
    <name type="common">Bumblebee</name>
    <dbReference type="NCBI Taxonomy" id="132113"/>
    <lineage>
        <taxon>Eukaryota</taxon>
        <taxon>Metazoa</taxon>
        <taxon>Ecdysozoa</taxon>
        <taxon>Arthropoda</taxon>
        <taxon>Hexapoda</taxon>
        <taxon>Insecta</taxon>
        <taxon>Pterygota</taxon>
        <taxon>Neoptera</taxon>
        <taxon>Endopterygota</taxon>
        <taxon>Hymenoptera</taxon>
        <taxon>Apocrita</taxon>
        <taxon>Aculeata</taxon>
        <taxon>Apoidea</taxon>
        <taxon>Anthophila</taxon>
        <taxon>Apidae</taxon>
        <taxon>Bombus</taxon>
        <taxon>Pyrobombus</taxon>
    </lineage>
</organism>
<dbReference type="GO" id="GO:0005886">
    <property type="term" value="C:plasma membrane"/>
    <property type="evidence" value="ECO:0007669"/>
    <property type="project" value="UniProtKB-SubCell"/>
</dbReference>
<dbReference type="Pfam" id="PF02949">
    <property type="entry name" value="7tm_6"/>
    <property type="match status" value="2"/>
</dbReference>
<name>A0A6P8LIH3_BOMIM</name>
<reference evidence="12" key="1">
    <citation type="submission" date="2025-08" db="UniProtKB">
        <authorList>
            <consortium name="RefSeq"/>
        </authorList>
    </citation>
    <scope>IDENTIFICATION</scope>
</reference>
<keyword evidence="4 10" id="KW-0812">Transmembrane</keyword>
<dbReference type="PANTHER" id="PTHR21137:SF35">
    <property type="entry name" value="ODORANT RECEPTOR 19A-RELATED"/>
    <property type="match status" value="1"/>
</dbReference>
<dbReference type="GO" id="GO:0005549">
    <property type="term" value="F:odorant binding"/>
    <property type="evidence" value="ECO:0007669"/>
    <property type="project" value="InterPro"/>
</dbReference>
<dbReference type="GeneID" id="105681238"/>
<keyword evidence="9" id="KW-0807">Transducer</keyword>
<evidence type="ECO:0000256" key="9">
    <source>
        <dbReference type="ARBA" id="ARBA00023224"/>
    </source>
</evidence>
<evidence type="ECO:0000256" key="2">
    <source>
        <dbReference type="ARBA" id="ARBA00022475"/>
    </source>
</evidence>
<evidence type="ECO:0000256" key="10">
    <source>
        <dbReference type="SAM" id="Phobius"/>
    </source>
</evidence>
<evidence type="ECO:0000256" key="3">
    <source>
        <dbReference type="ARBA" id="ARBA00022606"/>
    </source>
</evidence>
<dbReference type="OrthoDB" id="6617147at2759"/>
<evidence type="ECO:0000256" key="7">
    <source>
        <dbReference type="ARBA" id="ARBA00023136"/>
    </source>
</evidence>
<accession>A0A6P8LIH3</accession>
<dbReference type="AlphaFoldDB" id="A0A6P8LIH3"/>
<sequence>MVNDWDTVMNETERETMVNIAIITRKTTMRSTLMVNIVVLAFLPARLSNMRYNDSALFFRGYFPYNTSISPNFELTMIGQFVATVYAANTYTAIDTFVVLLIFHVCGQLSNLRDDLQKIHSYDKKDVETKLRKIIQKHEYINRFVFRRLANINHVVRTSKVRDNDREFFQHDASASNAGLHYSNMLSVLSNHYGTKSFEEEAMEYMIFQITFLLLYVVYVMLQLFLYCYMGEKLAAEQSTEIANTAYYAEWYNLPPKSARWLVIIMCRARSSPLQITAGRFYWFTLALYTQVSVNES</sequence>